<protein>
    <recommendedName>
        <fullName evidence="7">Prolyl endopeptidase</fullName>
        <ecNumber evidence="7">3.4.21.-</ecNumber>
    </recommendedName>
</protein>
<dbReference type="GO" id="GO:0005829">
    <property type="term" value="C:cytosol"/>
    <property type="evidence" value="ECO:0007669"/>
    <property type="project" value="TreeGrafter"/>
</dbReference>
<feature type="region of interest" description="Disordered" evidence="8">
    <location>
        <begin position="1"/>
        <end position="37"/>
    </location>
</feature>
<dbReference type="InterPro" id="IPR023302">
    <property type="entry name" value="Pept_S9A_N"/>
</dbReference>
<dbReference type="SUPFAM" id="SSF53474">
    <property type="entry name" value="alpha/beta-Hydrolases"/>
    <property type="match status" value="1"/>
</dbReference>
<dbReference type="EC" id="3.4.21.-" evidence="7"/>
<evidence type="ECO:0000313" key="11">
    <source>
        <dbReference type="EMBL" id="ORX36935.1"/>
    </source>
</evidence>
<sequence>MSTTRLAPSVNHSGRTGSRVSVDKTSIPVNGHTTSKSPALALTGQSRWAGWSYPQPPNVGGATEVIHGVEIKDPWRELEDPEKDETKRFVREQNELSIPLLRSHPHRQLLEDAVRQVCTYERTSVPSLMGDGYYYWTYNQGSWSRDIVVRSKDLQQDFGRLPEGIQSPDPVETTDVATKEHRPGPEVVFNPNQEDMISIYAESWSPCGRFYCVILQEAGSDWQKIRTLDTTTRQPIEDDLIESKFTFGTSWIGSNGFIYKKPIRALDINGNASASSAALAEADGQYAMFYHHLKTPQCEDVMVWYGTGPNARNLITGRPIDCSWDLRGDQKGRRWVFWDIHRSASAETESFIFELPLNLDGMSGRETGMQLKRLIGQGKWLSRGFTGSLHYIGTLSNDTHLFEGTANGYTLGRIVAITAADIDQTVPGGDVPFTQLIPSHPSGFNLLSANLVKDSVLVLVYLRDACAAVVFADARTGDIIGASDQHGTLGHAMTTPSLEIPVPAEELDRRLDAKHAVAIPAHATISSVSSRSDSADFYFSVDTFVAPPYVLSGVILPGVGEPDIKLSRIDHAPAPEEDLVCTQTFYESFDGVKIPLFISHARDLDLTRPQPTLVHAYGGFGVCSTPQYNHQFTTFMRHVRGIVAVACIRGGGEYGADWHECARQINRFICYEDFSHAAKYLHAVGLTTPALTASYGVSNGGTLVAASMNRDPHLWRAVCPDVGVFDSTRFHLFTIGRLWKAEAGDPEDPMQLQYIHAMSPLHSVKADDDIVYPAVFLTTADHDVRVIPGHTLKMLAELQAKRKNNPNIFLGRIYENAGHEVTSKSTEQKVEEAVDRLVFIISAIGL</sequence>
<dbReference type="GeneID" id="33560139"/>
<reference evidence="11 12" key="1">
    <citation type="submission" date="2017-03" db="EMBL/GenBank/DDBJ databases">
        <title>Widespread Adenine N6-methylation of Active Genes in Fungi.</title>
        <authorList>
            <consortium name="DOE Joint Genome Institute"/>
            <person name="Mondo S.J."/>
            <person name="Dannebaum R.O."/>
            <person name="Kuo R.C."/>
            <person name="Louie K.B."/>
            <person name="Bewick A.J."/>
            <person name="Labutti K."/>
            <person name="Haridas S."/>
            <person name="Kuo A."/>
            <person name="Salamov A."/>
            <person name="Ahrendt S.R."/>
            <person name="Lau R."/>
            <person name="Bowen B.P."/>
            <person name="Lipzen A."/>
            <person name="Sullivan W."/>
            <person name="Andreopoulos W.B."/>
            <person name="Clum A."/>
            <person name="Lindquist E."/>
            <person name="Daum C."/>
            <person name="Northen T.R."/>
            <person name="Ramamoorthy G."/>
            <person name="Schmitz R.J."/>
            <person name="Gryganskyi A."/>
            <person name="Culley D."/>
            <person name="Magnuson J."/>
            <person name="James T.Y."/>
            <person name="O'Malley M.A."/>
            <person name="Stajich J.E."/>
            <person name="Spatafora J.W."/>
            <person name="Visel A."/>
            <person name="Grigoriev I.V."/>
        </authorList>
    </citation>
    <scope>NUCLEOTIDE SEQUENCE [LARGE SCALE GENOMIC DNA]</scope>
    <source>
        <strain evidence="11 12">NRRL Y-17943</strain>
    </source>
</reference>
<evidence type="ECO:0000256" key="2">
    <source>
        <dbReference type="ARBA" id="ARBA00005228"/>
    </source>
</evidence>
<dbReference type="Gene3D" id="2.130.10.120">
    <property type="entry name" value="Prolyl oligopeptidase, N-terminal domain"/>
    <property type="match status" value="1"/>
</dbReference>
<evidence type="ECO:0000256" key="7">
    <source>
        <dbReference type="RuleBase" id="RU368024"/>
    </source>
</evidence>
<dbReference type="OrthoDB" id="248387at2759"/>
<dbReference type="PANTHER" id="PTHR42881:SF2">
    <property type="entry name" value="PROLYL ENDOPEPTIDASE"/>
    <property type="match status" value="1"/>
</dbReference>
<dbReference type="InterPro" id="IPR001375">
    <property type="entry name" value="Peptidase_S9_cat"/>
</dbReference>
<accession>A0A1Y1UIK8</accession>
<evidence type="ECO:0000256" key="4">
    <source>
        <dbReference type="ARBA" id="ARBA00022670"/>
    </source>
</evidence>
<dbReference type="PANTHER" id="PTHR42881">
    <property type="entry name" value="PROLYL ENDOPEPTIDASE"/>
    <property type="match status" value="1"/>
</dbReference>
<feature type="region of interest" description="Disordered" evidence="8">
    <location>
        <begin position="159"/>
        <end position="185"/>
    </location>
</feature>
<dbReference type="GO" id="GO:0004252">
    <property type="term" value="F:serine-type endopeptidase activity"/>
    <property type="evidence" value="ECO:0007669"/>
    <property type="project" value="UniProtKB-UniRule"/>
</dbReference>
<dbReference type="SUPFAM" id="SSF50993">
    <property type="entry name" value="Peptidase/esterase 'gauge' domain"/>
    <property type="match status" value="1"/>
</dbReference>
<dbReference type="EMBL" id="NBSH01000007">
    <property type="protein sequence ID" value="ORX36935.1"/>
    <property type="molecule type" value="Genomic_DNA"/>
</dbReference>
<evidence type="ECO:0000313" key="12">
    <source>
        <dbReference type="Proteomes" id="UP000193218"/>
    </source>
</evidence>
<comment type="subunit">
    <text evidence="3">Monomer.</text>
</comment>
<feature type="domain" description="Peptidase S9 prolyl oligopeptidase catalytic" evidence="9">
    <location>
        <begin position="637"/>
        <end position="837"/>
    </location>
</feature>
<keyword evidence="6 7" id="KW-0720">Serine protease</keyword>
<dbReference type="RefSeq" id="XP_021871004.1">
    <property type="nucleotide sequence ID" value="XM_022018330.1"/>
</dbReference>
<dbReference type="InterPro" id="IPR002470">
    <property type="entry name" value="Peptidase_S9A"/>
</dbReference>
<name>A0A1Y1UIK8_9TREE</name>
<dbReference type="InParanoid" id="A0A1Y1UIK8"/>
<gene>
    <name evidence="11" type="ORF">BD324DRAFT_651409</name>
</gene>
<dbReference type="Pfam" id="PF02897">
    <property type="entry name" value="Peptidase_S9_N"/>
    <property type="match status" value="1"/>
</dbReference>
<evidence type="ECO:0000256" key="8">
    <source>
        <dbReference type="SAM" id="MobiDB-lite"/>
    </source>
</evidence>
<comment type="catalytic activity">
    <reaction evidence="1">
        <text>Hydrolysis of Pro-|-Xaa &gt;&gt; Ala-|-Xaa in oligopeptides.</text>
        <dbReference type="EC" id="3.4.21.26"/>
    </reaction>
</comment>
<dbReference type="InterPro" id="IPR029058">
    <property type="entry name" value="AB_hydrolase_fold"/>
</dbReference>
<dbReference type="Gene3D" id="3.40.50.1820">
    <property type="entry name" value="alpha/beta hydrolase"/>
    <property type="match status" value="1"/>
</dbReference>
<organism evidence="11 12">
    <name type="scientific">Kockovaella imperatae</name>
    <dbReference type="NCBI Taxonomy" id="4999"/>
    <lineage>
        <taxon>Eukaryota</taxon>
        <taxon>Fungi</taxon>
        <taxon>Dikarya</taxon>
        <taxon>Basidiomycota</taxon>
        <taxon>Agaricomycotina</taxon>
        <taxon>Tremellomycetes</taxon>
        <taxon>Tremellales</taxon>
        <taxon>Cuniculitremaceae</taxon>
        <taxon>Kockovaella</taxon>
    </lineage>
</organism>
<evidence type="ECO:0000256" key="3">
    <source>
        <dbReference type="ARBA" id="ARBA00011245"/>
    </source>
</evidence>
<keyword evidence="12" id="KW-1185">Reference proteome</keyword>
<comment type="caution">
    <text evidence="11">The sequence shown here is derived from an EMBL/GenBank/DDBJ whole genome shotgun (WGS) entry which is preliminary data.</text>
</comment>
<comment type="similarity">
    <text evidence="2 7">Belongs to the peptidase S9A family.</text>
</comment>
<keyword evidence="4 7" id="KW-0645">Protease</keyword>
<proteinExistence type="inferred from homology"/>
<evidence type="ECO:0000256" key="5">
    <source>
        <dbReference type="ARBA" id="ARBA00022801"/>
    </source>
</evidence>
<dbReference type="Proteomes" id="UP000193218">
    <property type="component" value="Unassembled WGS sequence"/>
</dbReference>
<evidence type="ECO:0000256" key="1">
    <source>
        <dbReference type="ARBA" id="ARBA00001070"/>
    </source>
</evidence>
<evidence type="ECO:0000256" key="6">
    <source>
        <dbReference type="ARBA" id="ARBA00022825"/>
    </source>
</evidence>
<feature type="domain" description="Peptidase S9A N-terminal" evidence="10">
    <location>
        <begin position="56"/>
        <end position="550"/>
    </location>
</feature>
<keyword evidence="5 7" id="KW-0378">Hydrolase</keyword>
<dbReference type="GO" id="GO:0070012">
    <property type="term" value="F:oligopeptidase activity"/>
    <property type="evidence" value="ECO:0007669"/>
    <property type="project" value="TreeGrafter"/>
</dbReference>
<dbReference type="AlphaFoldDB" id="A0A1Y1UIK8"/>
<dbReference type="Pfam" id="PF00326">
    <property type="entry name" value="Peptidase_S9"/>
    <property type="match status" value="1"/>
</dbReference>
<evidence type="ECO:0000259" key="10">
    <source>
        <dbReference type="Pfam" id="PF02897"/>
    </source>
</evidence>
<dbReference type="InterPro" id="IPR051167">
    <property type="entry name" value="Prolyl_oligopep/macrocyclase"/>
</dbReference>
<dbReference type="GO" id="GO:0006508">
    <property type="term" value="P:proteolysis"/>
    <property type="evidence" value="ECO:0007669"/>
    <property type="project" value="UniProtKB-KW"/>
</dbReference>
<evidence type="ECO:0000259" key="9">
    <source>
        <dbReference type="Pfam" id="PF00326"/>
    </source>
</evidence>
<dbReference type="PRINTS" id="PR00862">
    <property type="entry name" value="PROLIGOPTASE"/>
</dbReference>